<keyword evidence="1" id="KW-0805">Transcription regulation</keyword>
<dbReference type="InterPro" id="IPR036388">
    <property type="entry name" value="WH-like_DNA-bd_sf"/>
</dbReference>
<dbReference type="OrthoDB" id="9803143at2"/>
<dbReference type="Pfam" id="PF13412">
    <property type="entry name" value="HTH_24"/>
    <property type="match status" value="1"/>
</dbReference>
<dbReference type="PANTHER" id="PTHR30154:SF34">
    <property type="entry name" value="TRANSCRIPTIONAL REGULATOR AZLB"/>
    <property type="match status" value="1"/>
</dbReference>
<evidence type="ECO:0000256" key="3">
    <source>
        <dbReference type="ARBA" id="ARBA00023163"/>
    </source>
</evidence>
<dbReference type="GO" id="GO:0043565">
    <property type="term" value="F:sequence-specific DNA binding"/>
    <property type="evidence" value="ECO:0007669"/>
    <property type="project" value="InterPro"/>
</dbReference>
<dbReference type="PRINTS" id="PR00033">
    <property type="entry name" value="HTHASNC"/>
</dbReference>
<reference evidence="5 6" key="1">
    <citation type="submission" date="2015-04" db="EMBL/GenBank/DDBJ databases">
        <title>The draft genome sequence of Roseovarius sp.R12b.</title>
        <authorList>
            <person name="Li G."/>
            <person name="Lai Q."/>
            <person name="Shao Z."/>
            <person name="Yan P."/>
        </authorList>
    </citation>
    <scope>NUCLEOTIDE SEQUENCE [LARGE SCALE GENOMIC DNA]</scope>
    <source>
        <strain evidence="5 6">R12B</strain>
    </source>
</reference>
<dbReference type="SUPFAM" id="SSF54909">
    <property type="entry name" value="Dimeric alpha+beta barrel"/>
    <property type="match status" value="1"/>
</dbReference>
<dbReference type="InterPro" id="IPR019887">
    <property type="entry name" value="Tscrpt_reg_AsnC/Lrp_C"/>
</dbReference>
<keyword evidence="2" id="KW-0238">DNA-binding</keyword>
<evidence type="ECO:0000313" key="6">
    <source>
        <dbReference type="Proteomes" id="UP000051295"/>
    </source>
</evidence>
<dbReference type="InterPro" id="IPR019888">
    <property type="entry name" value="Tscrpt_reg_AsnC-like"/>
</dbReference>
<keyword evidence="6" id="KW-1185">Reference proteome</keyword>
<evidence type="ECO:0000256" key="1">
    <source>
        <dbReference type="ARBA" id="ARBA00023015"/>
    </source>
</evidence>
<dbReference type="PATRIC" id="fig|1641875.4.peg.4159"/>
<evidence type="ECO:0000256" key="2">
    <source>
        <dbReference type="ARBA" id="ARBA00023125"/>
    </source>
</evidence>
<feature type="domain" description="HTH asnC-type" evidence="4">
    <location>
        <begin position="4"/>
        <end position="65"/>
    </location>
</feature>
<dbReference type="InterPro" id="IPR000485">
    <property type="entry name" value="AsnC-type_HTH_dom"/>
</dbReference>
<dbReference type="InterPro" id="IPR036390">
    <property type="entry name" value="WH_DNA-bd_sf"/>
</dbReference>
<keyword evidence="3" id="KW-0804">Transcription</keyword>
<dbReference type="SUPFAM" id="SSF46785">
    <property type="entry name" value="Winged helix' DNA-binding domain"/>
    <property type="match status" value="1"/>
</dbReference>
<dbReference type="AlphaFoldDB" id="A0A0T5NWB9"/>
<dbReference type="GO" id="GO:0005829">
    <property type="term" value="C:cytosol"/>
    <property type="evidence" value="ECO:0007669"/>
    <property type="project" value="TreeGrafter"/>
</dbReference>
<organism evidence="5 6">
    <name type="scientific">Roseovarius atlanticus</name>
    <dbReference type="NCBI Taxonomy" id="1641875"/>
    <lineage>
        <taxon>Bacteria</taxon>
        <taxon>Pseudomonadati</taxon>
        <taxon>Pseudomonadota</taxon>
        <taxon>Alphaproteobacteria</taxon>
        <taxon>Rhodobacterales</taxon>
        <taxon>Roseobacteraceae</taxon>
        <taxon>Roseovarius</taxon>
    </lineage>
</organism>
<sequence>MTRLDARDIEILKVLAEDGRITKAALADRVGLSASPCWERLKRLEKAGLISGYRAEIALRELGPHVTVFVAVELTDHTAATFRIFEDAVLHHPEIVACWGIGGGYDYLLQVVTADINSYQRLVDQMLNDRIGMARYFSYVVTKPVKGLTPPPLDVILGQK</sequence>
<comment type="caution">
    <text evidence="5">The sequence shown here is derived from an EMBL/GenBank/DDBJ whole genome shotgun (WGS) entry which is preliminary data.</text>
</comment>
<evidence type="ECO:0000313" key="5">
    <source>
        <dbReference type="EMBL" id="KRS13224.1"/>
    </source>
</evidence>
<dbReference type="InterPro" id="IPR011991">
    <property type="entry name" value="ArsR-like_HTH"/>
</dbReference>
<evidence type="ECO:0000259" key="4">
    <source>
        <dbReference type="PROSITE" id="PS50956"/>
    </source>
</evidence>
<dbReference type="CDD" id="cd00090">
    <property type="entry name" value="HTH_ARSR"/>
    <property type="match status" value="1"/>
</dbReference>
<dbReference type="PANTHER" id="PTHR30154">
    <property type="entry name" value="LEUCINE-RESPONSIVE REGULATORY PROTEIN"/>
    <property type="match status" value="1"/>
</dbReference>
<dbReference type="PROSITE" id="PS50956">
    <property type="entry name" value="HTH_ASNC_2"/>
    <property type="match status" value="1"/>
</dbReference>
<dbReference type="SMART" id="SM00344">
    <property type="entry name" value="HTH_ASNC"/>
    <property type="match status" value="1"/>
</dbReference>
<dbReference type="EMBL" id="LAXJ01000007">
    <property type="protein sequence ID" value="KRS13224.1"/>
    <property type="molecule type" value="Genomic_DNA"/>
</dbReference>
<dbReference type="RefSeq" id="WP_057792371.1">
    <property type="nucleotide sequence ID" value="NZ_LAXJ01000007.1"/>
</dbReference>
<protein>
    <submittedName>
        <fullName evidence="5">AsnC family transcriptional regulator</fullName>
    </submittedName>
</protein>
<dbReference type="Proteomes" id="UP000051295">
    <property type="component" value="Unassembled WGS sequence"/>
</dbReference>
<name>A0A0T5NWB9_9RHOB</name>
<dbReference type="STRING" id="1641875.XM53_08790"/>
<proteinExistence type="predicted"/>
<dbReference type="GO" id="GO:0006355">
    <property type="term" value="P:regulation of DNA-templated transcription"/>
    <property type="evidence" value="ECO:0007669"/>
    <property type="project" value="UniProtKB-ARBA"/>
</dbReference>
<dbReference type="Gene3D" id="3.30.70.920">
    <property type="match status" value="1"/>
</dbReference>
<dbReference type="InterPro" id="IPR019885">
    <property type="entry name" value="Tscrpt_reg_HTH_AsnC-type_CS"/>
</dbReference>
<dbReference type="PROSITE" id="PS00519">
    <property type="entry name" value="HTH_ASNC_1"/>
    <property type="match status" value="1"/>
</dbReference>
<accession>A0A0T5NWB9</accession>
<dbReference type="InterPro" id="IPR011008">
    <property type="entry name" value="Dimeric_a/b-barrel"/>
</dbReference>
<gene>
    <name evidence="5" type="ORF">XM53_08790</name>
</gene>
<dbReference type="GO" id="GO:0043200">
    <property type="term" value="P:response to amino acid"/>
    <property type="evidence" value="ECO:0007669"/>
    <property type="project" value="TreeGrafter"/>
</dbReference>
<dbReference type="Pfam" id="PF01037">
    <property type="entry name" value="AsnC_trans_reg"/>
    <property type="match status" value="1"/>
</dbReference>
<dbReference type="Gene3D" id="1.10.10.10">
    <property type="entry name" value="Winged helix-like DNA-binding domain superfamily/Winged helix DNA-binding domain"/>
    <property type="match status" value="1"/>
</dbReference>